<keyword evidence="2 7" id="KW-0812">Transmembrane</keyword>
<dbReference type="SUPFAM" id="SSF63451">
    <property type="entry name" value="LEM domain"/>
    <property type="match status" value="1"/>
</dbReference>
<comment type="subcellular location">
    <subcellularLocation>
        <location evidence="1">Nucleus inner membrane</location>
        <topology evidence="1">Multi-pass membrane protein</topology>
    </subcellularLocation>
</comment>
<dbReference type="GO" id="GO:0031490">
    <property type="term" value="F:chromatin DNA binding"/>
    <property type="evidence" value="ECO:0007669"/>
    <property type="project" value="TreeGrafter"/>
</dbReference>
<dbReference type="OrthoDB" id="118234at2759"/>
<gene>
    <name evidence="9" type="ORF">WR25_23131</name>
</gene>
<feature type="transmembrane region" description="Helical" evidence="7">
    <location>
        <begin position="350"/>
        <end position="372"/>
    </location>
</feature>
<dbReference type="PROSITE" id="PS50954">
    <property type="entry name" value="LEM"/>
    <property type="match status" value="1"/>
</dbReference>
<dbReference type="InterPro" id="IPR003887">
    <property type="entry name" value="LEM_dom"/>
</dbReference>
<evidence type="ECO:0000256" key="7">
    <source>
        <dbReference type="SAM" id="Phobius"/>
    </source>
</evidence>
<keyword evidence="5" id="KW-0539">Nucleus</keyword>
<feature type="compositionally biased region" description="Low complexity" evidence="6">
    <location>
        <begin position="216"/>
        <end position="231"/>
    </location>
</feature>
<dbReference type="PANTHER" id="PTHR13428">
    <property type="entry name" value="INNER NUCLEAR MEMBRANE PROTEIN MAN1 LEM DOMAIN CONTAINING PROTEIN"/>
    <property type="match status" value="1"/>
</dbReference>
<dbReference type="AlphaFoldDB" id="A0A2A2JFX9"/>
<feature type="transmembrane region" description="Helical" evidence="7">
    <location>
        <begin position="392"/>
        <end position="416"/>
    </location>
</feature>
<dbReference type="PANTHER" id="PTHR13428:SF12">
    <property type="entry name" value="INNER NUCLEAR MEMBRANE PROTEIN MAN1"/>
    <property type="match status" value="1"/>
</dbReference>
<dbReference type="SMART" id="SM00540">
    <property type="entry name" value="LEM"/>
    <property type="match status" value="1"/>
</dbReference>
<sequence>MKDASALSDAELRSELISLMGDSSALPPITGTTRTMLEKKLVKLRKEKGTAAKQLFQTKSKAASAATAPPSIRSTSRKTTSSRKAPVSEEESDEDDESVVSKVVEVKKRPVTSTPNATPPASRQNSRSRGRPASTVKPFTTTSPVHVSPPKSNASSLFSIFSTSTDRIGSEGDANSSLSTQHSPRRAPPTDMSPVFDQPGQTPPRKRMDNVAPWLSSTRNSASSVTSRTTSYGLADRKSSTKANEWKSPAGRSLLDLGQSSGGEDSDGGLETSRVVYSSYKPPDNRSTGKTGKLANLWDSFLGNKFDAGKEPGSRYEMRHGATRTRVVRDPKTNKYSVQHDTIGQDWPQLLLYILCGFTLMLAAVYVCSAHPQHVQRAGRTITNGIRDAVQFFYQYAILPVIIVFGAVLTVFALYYGQKKWARMKEEEERAFFELVENITRMVYDSYIDGESYISQPHVRDLIFPPAKRRGAELARWERAAAFIDESESRIATESRMMPSGHECAVWRWVGGKRKL</sequence>
<evidence type="ECO:0000313" key="9">
    <source>
        <dbReference type="EMBL" id="PAV60557.1"/>
    </source>
</evidence>
<dbReference type="GO" id="GO:0030514">
    <property type="term" value="P:negative regulation of BMP signaling pathway"/>
    <property type="evidence" value="ECO:0007669"/>
    <property type="project" value="TreeGrafter"/>
</dbReference>
<comment type="caution">
    <text evidence="9">The sequence shown here is derived from an EMBL/GenBank/DDBJ whole genome shotgun (WGS) entry which is preliminary data.</text>
</comment>
<feature type="compositionally biased region" description="Acidic residues" evidence="6">
    <location>
        <begin position="88"/>
        <end position="98"/>
    </location>
</feature>
<feature type="compositionally biased region" description="Low complexity" evidence="6">
    <location>
        <begin position="58"/>
        <end position="84"/>
    </location>
</feature>
<evidence type="ECO:0000256" key="4">
    <source>
        <dbReference type="ARBA" id="ARBA00023136"/>
    </source>
</evidence>
<evidence type="ECO:0000256" key="6">
    <source>
        <dbReference type="SAM" id="MobiDB-lite"/>
    </source>
</evidence>
<evidence type="ECO:0000256" key="5">
    <source>
        <dbReference type="ARBA" id="ARBA00023242"/>
    </source>
</evidence>
<dbReference type="Pfam" id="PF03020">
    <property type="entry name" value="LEM"/>
    <property type="match status" value="1"/>
</dbReference>
<feature type="compositionally biased region" description="Polar residues" evidence="6">
    <location>
        <begin position="111"/>
        <end position="127"/>
    </location>
</feature>
<dbReference type="Proteomes" id="UP000218231">
    <property type="component" value="Unassembled WGS sequence"/>
</dbReference>
<protein>
    <recommendedName>
        <fullName evidence="8">LEM domain-containing protein</fullName>
    </recommendedName>
</protein>
<accession>A0A2A2JFX9</accession>
<feature type="domain" description="LEM" evidence="8">
    <location>
        <begin position="1"/>
        <end position="48"/>
    </location>
</feature>
<feature type="region of interest" description="Disordered" evidence="6">
    <location>
        <begin position="51"/>
        <end position="271"/>
    </location>
</feature>
<proteinExistence type="predicted"/>
<evidence type="ECO:0000313" key="10">
    <source>
        <dbReference type="Proteomes" id="UP000218231"/>
    </source>
</evidence>
<dbReference type="GO" id="GO:0006998">
    <property type="term" value="P:nuclear envelope organization"/>
    <property type="evidence" value="ECO:0007669"/>
    <property type="project" value="TreeGrafter"/>
</dbReference>
<feature type="compositionally biased region" description="Polar residues" evidence="6">
    <location>
        <begin position="137"/>
        <end position="182"/>
    </location>
</feature>
<keyword evidence="10" id="KW-1185">Reference proteome</keyword>
<dbReference type="Gene3D" id="1.10.10.1180">
    <property type="entry name" value="MAN1, winged-helix domain"/>
    <property type="match status" value="1"/>
</dbReference>
<organism evidence="9 10">
    <name type="scientific">Diploscapter pachys</name>
    <dbReference type="NCBI Taxonomy" id="2018661"/>
    <lineage>
        <taxon>Eukaryota</taxon>
        <taxon>Metazoa</taxon>
        <taxon>Ecdysozoa</taxon>
        <taxon>Nematoda</taxon>
        <taxon>Chromadorea</taxon>
        <taxon>Rhabditida</taxon>
        <taxon>Rhabditina</taxon>
        <taxon>Rhabditomorpha</taxon>
        <taxon>Rhabditoidea</taxon>
        <taxon>Rhabditidae</taxon>
        <taxon>Diploscapter</taxon>
    </lineage>
</organism>
<name>A0A2A2JFX9_9BILA</name>
<dbReference type="InterPro" id="IPR041885">
    <property type="entry name" value="MAN1_winged_helix_dom"/>
</dbReference>
<evidence type="ECO:0000256" key="2">
    <source>
        <dbReference type="ARBA" id="ARBA00022692"/>
    </source>
</evidence>
<evidence type="ECO:0000256" key="3">
    <source>
        <dbReference type="ARBA" id="ARBA00022989"/>
    </source>
</evidence>
<dbReference type="GO" id="GO:0005637">
    <property type="term" value="C:nuclear inner membrane"/>
    <property type="evidence" value="ECO:0007669"/>
    <property type="project" value="UniProtKB-SubCell"/>
</dbReference>
<reference evidence="9 10" key="1">
    <citation type="journal article" date="2017" name="Curr. Biol.">
        <title>Genome architecture and evolution of a unichromosomal asexual nematode.</title>
        <authorList>
            <person name="Fradin H."/>
            <person name="Zegar C."/>
            <person name="Gutwein M."/>
            <person name="Lucas J."/>
            <person name="Kovtun M."/>
            <person name="Corcoran D."/>
            <person name="Baugh L.R."/>
            <person name="Kiontke K."/>
            <person name="Gunsalus K."/>
            <person name="Fitch D.H."/>
            <person name="Piano F."/>
        </authorList>
    </citation>
    <scope>NUCLEOTIDE SEQUENCE [LARGE SCALE GENOMIC DNA]</scope>
    <source>
        <strain evidence="9">PF1309</strain>
    </source>
</reference>
<feature type="compositionally biased region" description="Low complexity" evidence="6">
    <location>
        <begin position="251"/>
        <end position="263"/>
    </location>
</feature>
<dbReference type="EMBL" id="LIAE01010462">
    <property type="protein sequence ID" value="PAV60557.1"/>
    <property type="molecule type" value="Genomic_DNA"/>
</dbReference>
<evidence type="ECO:0000259" key="8">
    <source>
        <dbReference type="PROSITE" id="PS50954"/>
    </source>
</evidence>
<evidence type="ECO:0000256" key="1">
    <source>
        <dbReference type="ARBA" id="ARBA00004473"/>
    </source>
</evidence>
<dbReference type="CDD" id="cd12934">
    <property type="entry name" value="LEM"/>
    <property type="match status" value="1"/>
</dbReference>
<dbReference type="STRING" id="2018661.A0A2A2JFX9"/>
<dbReference type="InterPro" id="IPR052277">
    <property type="entry name" value="INM_ESCRT-Associated"/>
</dbReference>
<dbReference type="InterPro" id="IPR011015">
    <property type="entry name" value="LEM/LEM-like_dom_sf"/>
</dbReference>
<keyword evidence="4 7" id="KW-0472">Membrane</keyword>
<dbReference type="Gene3D" id="1.10.720.40">
    <property type="match status" value="1"/>
</dbReference>
<keyword evidence="3 7" id="KW-1133">Transmembrane helix</keyword>